<comment type="caution">
    <text evidence="1">The sequence shown here is derived from an EMBL/GenBank/DDBJ whole genome shotgun (WGS) entry which is preliminary data.</text>
</comment>
<proteinExistence type="predicted"/>
<evidence type="ECO:0000313" key="1">
    <source>
        <dbReference type="EMBL" id="KAK8210380.1"/>
    </source>
</evidence>
<dbReference type="EMBL" id="JAMKPW020000015">
    <property type="protein sequence ID" value="KAK8210380.1"/>
    <property type="molecule type" value="Genomic_DNA"/>
</dbReference>
<evidence type="ECO:0000313" key="2">
    <source>
        <dbReference type="Proteomes" id="UP001320706"/>
    </source>
</evidence>
<organism evidence="1 2">
    <name type="scientific">Zalaria obscura</name>
    <dbReference type="NCBI Taxonomy" id="2024903"/>
    <lineage>
        <taxon>Eukaryota</taxon>
        <taxon>Fungi</taxon>
        <taxon>Dikarya</taxon>
        <taxon>Ascomycota</taxon>
        <taxon>Pezizomycotina</taxon>
        <taxon>Dothideomycetes</taxon>
        <taxon>Dothideomycetidae</taxon>
        <taxon>Dothideales</taxon>
        <taxon>Zalariaceae</taxon>
        <taxon>Zalaria</taxon>
    </lineage>
</organism>
<accession>A0ACC3SEI8</accession>
<dbReference type="Proteomes" id="UP001320706">
    <property type="component" value="Unassembled WGS sequence"/>
</dbReference>
<gene>
    <name evidence="1" type="ORF">M8818_003550</name>
</gene>
<name>A0ACC3SEI8_9PEZI</name>
<sequence length="278" mass="30279">MSDITEANKRAWNANASSYDSKPWQQKVVTQITEAIHAHATWLGLTSSPPKDRIRLLDYACGPGTVTRALLPYITEAKGIDLSEGMVAAYNERMSTESLPSHMTTPPSAAEGNLFAREPTPSLSEEGYSDFDVAAVGLGFHHFENPALSVQRLAERLRPGGVVFIIDLLPPSEDPNSTGDFVAHHRAHGHGHGHGHSHAHDHGTEHAEPAPELDQNAKDILASIHQDGFTSADMELLFSNAGLVDFGYVTLEEPLHMEMLGHQAVRTPFFAKARKPMA</sequence>
<protein>
    <submittedName>
        <fullName evidence="1">Uncharacterized protein</fullName>
    </submittedName>
</protein>
<keyword evidence="2" id="KW-1185">Reference proteome</keyword>
<reference evidence="1" key="1">
    <citation type="submission" date="2024-02" db="EMBL/GenBank/DDBJ databases">
        <title>Metagenome Assembled Genome of Zalaria obscura JY119.</title>
        <authorList>
            <person name="Vighnesh L."/>
            <person name="Jagadeeshwari U."/>
            <person name="Venkata Ramana C."/>
            <person name="Sasikala C."/>
        </authorList>
    </citation>
    <scope>NUCLEOTIDE SEQUENCE</scope>
    <source>
        <strain evidence="1">JY119</strain>
    </source>
</reference>